<protein>
    <submittedName>
        <fullName evidence="1">Uncharacterized protein</fullName>
    </submittedName>
</protein>
<name>A0A0G4EWW6_VITBC</name>
<dbReference type="EMBL" id="CDMY01000335">
    <property type="protein sequence ID" value="CEM02764.1"/>
    <property type="molecule type" value="Genomic_DNA"/>
</dbReference>
<dbReference type="AlphaFoldDB" id="A0A0G4EWW6"/>
<sequence>MSVADASRGFLQRRTAVPDVLLGCHAPTHGLKRDAELPFLFQESVPPSEWTLDAVMGSFAFIDYERGVELPRSFSGYRNNEEVVEFETADHHIVEEARDWDISRYGAGYHPFPWSKLAKSPIKPHYWQLDLTDTQQLYSAHSSLGLPLNHFKTIVLVYCPQTIFWNIFVNRNVTLSEVQKKVLPQWNIITSFWQNIKSLLAPGGILIVNNVPGFFKGKACSCGAQLENTMCLQGQGICWDEDSKGKFELFKYFIKLTEEAGLRLTQAVYFNIYGKMGVRLQRVN</sequence>
<evidence type="ECO:0000313" key="1">
    <source>
        <dbReference type="EMBL" id="CEM02764.1"/>
    </source>
</evidence>
<reference evidence="1 2" key="1">
    <citation type="submission" date="2014-11" db="EMBL/GenBank/DDBJ databases">
        <authorList>
            <person name="Zhu J."/>
            <person name="Qi W."/>
            <person name="Song R."/>
        </authorList>
    </citation>
    <scope>NUCLEOTIDE SEQUENCE [LARGE SCALE GENOMIC DNA]</scope>
</reference>
<dbReference type="Proteomes" id="UP000041254">
    <property type="component" value="Unassembled WGS sequence"/>
</dbReference>
<keyword evidence="2" id="KW-1185">Reference proteome</keyword>
<accession>A0A0G4EWW6</accession>
<dbReference type="VEuPathDB" id="CryptoDB:Vbra_13770"/>
<evidence type="ECO:0000313" key="2">
    <source>
        <dbReference type="Proteomes" id="UP000041254"/>
    </source>
</evidence>
<dbReference type="InParanoid" id="A0A0G4EWW6"/>
<proteinExistence type="predicted"/>
<organism evidence="1 2">
    <name type="scientific">Vitrella brassicaformis (strain CCMP3155)</name>
    <dbReference type="NCBI Taxonomy" id="1169540"/>
    <lineage>
        <taxon>Eukaryota</taxon>
        <taxon>Sar</taxon>
        <taxon>Alveolata</taxon>
        <taxon>Colpodellida</taxon>
        <taxon>Vitrellaceae</taxon>
        <taxon>Vitrella</taxon>
    </lineage>
</organism>
<gene>
    <name evidence="1" type="ORF">Vbra_13770</name>
</gene>
<dbReference type="PhylomeDB" id="A0A0G4EWW6"/>